<organism evidence="1 2">
    <name type="scientific">Streptomyces avermitilis (strain ATCC 31267 / DSM 46492 / JCM 5070 / NBRC 14893 / NCIMB 12804 / NRRL 8165 / MA-4680)</name>
    <dbReference type="NCBI Taxonomy" id="227882"/>
    <lineage>
        <taxon>Bacteria</taxon>
        <taxon>Bacillati</taxon>
        <taxon>Actinomycetota</taxon>
        <taxon>Actinomycetes</taxon>
        <taxon>Kitasatosporales</taxon>
        <taxon>Streptomycetaceae</taxon>
        <taxon>Streptomyces</taxon>
    </lineage>
</organism>
<reference evidence="1 2" key="2">
    <citation type="journal article" date="2003" name="Nat. Biotechnol.">
        <title>Complete genome sequence and comparative analysis of the industrial microorganism Streptomyces avermitilis.</title>
        <authorList>
            <person name="Ikeda H."/>
            <person name="Ishikawa J."/>
            <person name="Hanamoto A."/>
            <person name="Shinose M."/>
            <person name="Kikuchi H."/>
            <person name="Shiba T."/>
            <person name="Sakaki Y."/>
            <person name="Hattori M."/>
            <person name="Omura S."/>
        </authorList>
    </citation>
    <scope>NUCLEOTIDE SEQUENCE [LARGE SCALE GENOMIC DNA]</scope>
    <source>
        <strain evidence="2">ATCC 31267 / DSM 46492 / JCM 5070 / NBRC 14893 / NCIMB 12804 / NRRL 8165 / MA-4680</strain>
    </source>
</reference>
<dbReference type="eggNOG" id="ENOG50331TA">
    <property type="taxonomic scope" value="Bacteria"/>
</dbReference>
<dbReference type="Proteomes" id="UP000000428">
    <property type="component" value="Chromosome"/>
</dbReference>
<protein>
    <submittedName>
        <fullName evidence="1">Uncharacterized protein</fullName>
    </submittedName>
</protein>
<reference evidence="1 2" key="3">
    <citation type="journal article" date="2014" name="J. Ind. Microbiol. Biotechnol.">
        <title>Genome mining of the Streptomyces avermitilis genome and development of genome-minimized hosts for heterologous expression of biosynthetic gene clusters.</title>
        <authorList>
            <person name="Ikeda H."/>
            <person name="Shin-ya K."/>
            <person name="Omura S."/>
        </authorList>
    </citation>
    <scope>NUCLEOTIDE SEQUENCE [LARGE SCALE GENOMIC DNA]</scope>
    <source>
        <strain evidence="2">ATCC 31267 / DSM 46492 / JCM 5070 / NBRC 14893 / NCIMB 12804 / NRRL 8165 / MA-4680</strain>
    </source>
</reference>
<dbReference type="KEGG" id="sma:SAVERM_3403"/>
<dbReference type="EMBL" id="BA000030">
    <property type="protein sequence ID" value="BAC71115.1"/>
    <property type="molecule type" value="Genomic_DNA"/>
</dbReference>
<proteinExistence type="predicted"/>
<reference evidence="1 2" key="1">
    <citation type="journal article" date="2001" name="Proc. Natl. Acad. Sci. U.S.A.">
        <title>Genome sequence of an industrial microorganism Streptomyces avermitilis: deducing the ability of producing secondary metabolites.</title>
        <authorList>
            <person name="Omura S."/>
            <person name="Ikeda H."/>
            <person name="Ishikawa J."/>
            <person name="Hanamoto A."/>
            <person name="Takahashi C."/>
            <person name="Shinose M."/>
            <person name="Takahashi Y."/>
            <person name="Horikawa H."/>
            <person name="Nakazawa H."/>
            <person name="Osonoe T."/>
            <person name="Kikuchi H."/>
            <person name="Shiba T."/>
            <person name="Sakaki Y."/>
            <person name="Hattori M."/>
        </authorList>
    </citation>
    <scope>NUCLEOTIDE SEQUENCE [LARGE SCALE GENOMIC DNA]</scope>
    <source>
        <strain evidence="2">ATCC 31267 / DSM 46492 / JCM 5070 / NBRC 14893 / NCIMB 12804 / NRRL 8165 / MA-4680</strain>
    </source>
</reference>
<sequence>MGVTRWGEAVGIPPGPPVLIDPGALSVVPRTVGGMGLVTFVDETTSGNRGGGWGLEIAEERLALRELIRRRVFQEVAEYNARTPQVFQGLVQPEDTERVLNGYAVRPGRRIDPEAQTRLALKAFAGNGFLVLVGDRQITGLDEEIELTLGTEVTFLKLVALVGG</sequence>
<accession>Q82HV5</accession>
<evidence type="ECO:0000313" key="2">
    <source>
        <dbReference type="Proteomes" id="UP000000428"/>
    </source>
</evidence>
<evidence type="ECO:0000313" key="1">
    <source>
        <dbReference type="EMBL" id="BAC71115.1"/>
    </source>
</evidence>
<name>Q82HV5_STRAW</name>
<dbReference type="HOGENOM" id="CLU_137406_0_0_11"/>
<keyword evidence="2" id="KW-1185">Reference proteome</keyword>
<dbReference type="AlphaFoldDB" id="Q82HV5"/>
<gene>
    <name evidence="1" type="ORF">SAVERM_3403</name>
</gene>